<dbReference type="AlphaFoldDB" id="A0A8T2Q930"/>
<keyword evidence="2" id="KW-1133">Transmembrane helix</keyword>
<dbReference type="Proteomes" id="UP000825935">
    <property type="component" value="Chromosome 37"/>
</dbReference>
<accession>A0A8T2Q930</accession>
<dbReference type="Pfam" id="PF04749">
    <property type="entry name" value="PLAC8"/>
    <property type="match status" value="1"/>
</dbReference>
<feature type="region of interest" description="Disordered" evidence="1">
    <location>
        <begin position="299"/>
        <end position="323"/>
    </location>
</feature>
<keyword evidence="4" id="KW-1185">Reference proteome</keyword>
<feature type="transmembrane region" description="Helical" evidence="2">
    <location>
        <begin position="190"/>
        <end position="211"/>
    </location>
</feature>
<feature type="transmembrane region" description="Helical" evidence="2">
    <location>
        <begin position="159"/>
        <end position="184"/>
    </location>
</feature>
<proteinExistence type="predicted"/>
<dbReference type="NCBIfam" id="TIGR01571">
    <property type="entry name" value="A_thal_Cys_rich"/>
    <property type="match status" value="1"/>
</dbReference>
<dbReference type="OMA" id="FESACCP"/>
<comment type="caution">
    <text evidence="3">The sequence shown here is derived from an EMBL/GenBank/DDBJ whole genome shotgun (WGS) entry which is preliminary data.</text>
</comment>
<evidence type="ECO:0000256" key="2">
    <source>
        <dbReference type="SAM" id="Phobius"/>
    </source>
</evidence>
<feature type="region of interest" description="Disordered" evidence="1">
    <location>
        <begin position="1"/>
        <end position="47"/>
    </location>
</feature>
<feature type="compositionally biased region" description="Basic and acidic residues" evidence="1">
    <location>
        <begin position="1"/>
        <end position="13"/>
    </location>
</feature>
<feature type="compositionally biased region" description="Polar residues" evidence="1">
    <location>
        <begin position="307"/>
        <end position="323"/>
    </location>
</feature>
<sequence length="323" mass="35165">METASHLEQEERPSTTSECSPLLSDNPTDDASNAPLQSNGSSASDAPVKKTHRLIIDGIRSNWHQSPIFAPQDKETRLENGVSILDFDFLCASVAMQRDPLSVDAQRDAYEAGVQRMWEGGVLDCFEDKEIALQTLLCPSVTYGKNLSRAGFGSCVAKAGVCMCVGGVHFLLLATALVTYVLFLCAYGHQYLYASIFILICAASYASFYRIQIRRKFNIKGKDIDGFVSAFDDSLNHFICGCCALCQEARTLEINNVQDGNWRGRGDTIWVGSYAMPANQQGTESLELKPPVIITISSSDRSDNHSHGQTAGSSGICPHSQTG</sequence>
<gene>
    <name evidence="3" type="ORF">KP509_37G057700</name>
</gene>
<reference evidence="3" key="1">
    <citation type="submission" date="2021-08" db="EMBL/GenBank/DDBJ databases">
        <title>WGS assembly of Ceratopteris richardii.</title>
        <authorList>
            <person name="Marchant D.B."/>
            <person name="Chen G."/>
            <person name="Jenkins J."/>
            <person name="Shu S."/>
            <person name="Leebens-Mack J."/>
            <person name="Grimwood J."/>
            <person name="Schmutz J."/>
            <person name="Soltis P."/>
            <person name="Soltis D."/>
            <person name="Chen Z.-H."/>
        </authorList>
    </citation>
    <scope>NUCLEOTIDE SEQUENCE</scope>
    <source>
        <strain evidence="3">Whitten #5841</strain>
        <tissue evidence="3">Leaf</tissue>
    </source>
</reference>
<evidence type="ECO:0000256" key="1">
    <source>
        <dbReference type="SAM" id="MobiDB-lite"/>
    </source>
</evidence>
<evidence type="ECO:0000313" key="4">
    <source>
        <dbReference type="Proteomes" id="UP000825935"/>
    </source>
</evidence>
<name>A0A8T2Q930_CERRI</name>
<organism evidence="3 4">
    <name type="scientific">Ceratopteris richardii</name>
    <name type="common">Triangle waterfern</name>
    <dbReference type="NCBI Taxonomy" id="49495"/>
    <lineage>
        <taxon>Eukaryota</taxon>
        <taxon>Viridiplantae</taxon>
        <taxon>Streptophyta</taxon>
        <taxon>Embryophyta</taxon>
        <taxon>Tracheophyta</taxon>
        <taxon>Polypodiopsida</taxon>
        <taxon>Polypodiidae</taxon>
        <taxon>Polypodiales</taxon>
        <taxon>Pteridineae</taxon>
        <taxon>Pteridaceae</taxon>
        <taxon>Parkerioideae</taxon>
        <taxon>Ceratopteris</taxon>
    </lineage>
</organism>
<keyword evidence="2" id="KW-0472">Membrane</keyword>
<dbReference type="InterPro" id="IPR006461">
    <property type="entry name" value="PLAC_motif_containing"/>
</dbReference>
<dbReference type="PANTHER" id="PTHR15907">
    <property type="entry name" value="DUF614 FAMILY PROTEIN-RELATED"/>
    <property type="match status" value="1"/>
</dbReference>
<dbReference type="EMBL" id="CM035442">
    <property type="protein sequence ID" value="KAH7280249.1"/>
    <property type="molecule type" value="Genomic_DNA"/>
</dbReference>
<evidence type="ECO:0000313" key="3">
    <source>
        <dbReference type="EMBL" id="KAH7280249.1"/>
    </source>
</evidence>
<feature type="compositionally biased region" description="Polar residues" evidence="1">
    <location>
        <begin position="14"/>
        <end position="44"/>
    </location>
</feature>
<keyword evidence="2" id="KW-0812">Transmembrane</keyword>
<dbReference type="OrthoDB" id="1045822at2759"/>
<protein>
    <submittedName>
        <fullName evidence="3">Uncharacterized protein</fullName>
    </submittedName>
</protein>